<feature type="chain" id="PRO_5004931759" description="Trichome birefringence-like N-terminal domain-containing protein" evidence="1">
    <location>
        <begin position="30"/>
        <end position="126"/>
    </location>
</feature>
<protein>
    <recommendedName>
        <fullName evidence="2">Trichome birefringence-like N-terminal domain-containing protein</fullName>
    </recommendedName>
</protein>
<feature type="signal peptide" evidence="1">
    <location>
        <begin position="1"/>
        <end position="29"/>
    </location>
</feature>
<sequence>MGSSSAITGTTQILTLPILVLCVLHKVNGIDHNNNNVHHQHFNKVVIGRGNGGGVRSSSSNSTAGVGSCDVSQGNWVYDQSYPLYDTSKCPFIEKEFDCILNGRPDKLYLKLRWQPSGCNLPRYYF</sequence>
<dbReference type="Pfam" id="PF14416">
    <property type="entry name" value="PMR5N"/>
    <property type="match status" value="1"/>
</dbReference>
<dbReference type="EMBL" id="KE345940">
    <property type="protein sequence ID" value="EXC21272.1"/>
    <property type="molecule type" value="Genomic_DNA"/>
</dbReference>
<keyword evidence="1" id="KW-0732">Signal</keyword>
<evidence type="ECO:0000259" key="2">
    <source>
        <dbReference type="Pfam" id="PF14416"/>
    </source>
</evidence>
<dbReference type="Proteomes" id="UP000030645">
    <property type="component" value="Unassembled WGS sequence"/>
</dbReference>
<dbReference type="PANTHER" id="PTHR32285:SF149">
    <property type="entry name" value="TRICHOME BIREFRINGENCE-LIKE N-TERMINAL DOMAIN-CONTAINING PROTEIN"/>
    <property type="match status" value="1"/>
</dbReference>
<dbReference type="STRING" id="981085.W9S1Q5"/>
<evidence type="ECO:0000313" key="4">
    <source>
        <dbReference type="Proteomes" id="UP000030645"/>
    </source>
</evidence>
<dbReference type="PANTHER" id="PTHR32285">
    <property type="entry name" value="PROTEIN TRICHOME BIREFRINGENCE-LIKE 9-RELATED"/>
    <property type="match status" value="1"/>
</dbReference>
<dbReference type="GO" id="GO:0016413">
    <property type="term" value="F:O-acetyltransferase activity"/>
    <property type="evidence" value="ECO:0007669"/>
    <property type="project" value="InterPro"/>
</dbReference>
<reference evidence="4" key="1">
    <citation type="submission" date="2013-01" db="EMBL/GenBank/DDBJ databases">
        <title>Draft Genome Sequence of a Mulberry Tree, Morus notabilis C.K. Schneid.</title>
        <authorList>
            <person name="He N."/>
            <person name="Zhao S."/>
        </authorList>
    </citation>
    <scope>NUCLEOTIDE SEQUENCE</scope>
</reference>
<accession>W9S1Q5</accession>
<keyword evidence="4" id="KW-1185">Reference proteome</keyword>
<evidence type="ECO:0000256" key="1">
    <source>
        <dbReference type="SAM" id="SignalP"/>
    </source>
</evidence>
<feature type="domain" description="Trichome birefringence-like N-terminal" evidence="2">
    <location>
        <begin position="68"/>
        <end position="120"/>
    </location>
</feature>
<dbReference type="AlphaFoldDB" id="W9S1Q5"/>
<proteinExistence type="predicted"/>
<gene>
    <name evidence="3" type="ORF">L484_001399</name>
</gene>
<organism evidence="3 4">
    <name type="scientific">Morus notabilis</name>
    <dbReference type="NCBI Taxonomy" id="981085"/>
    <lineage>
        <taxon>Eukaryota</taxon>
        <taxon>Viridiplantae</taxon>
        <taxon>Streptophyta</taxon>
        <taxon>Embryophyta</taxon>
        <taxon>Tracheophyta</taxon>
        <taxon>Spermatophyta</taxon>
        <taxon>Magnoliopsida</taxon>
        <taxon>eudicotyledons</taxon>
        <taxon>Gunneridae</taxon>
        <taxon>Pentapetalae</taxon>
        <taxon>rosids</taxon>
        <taxon>fabids</taxon>
        <taxon>Rosales</taxon>
        <taxon>Moraceae</taxon>
        <taxon>Moreae</taxon>
        <taxon>Morus</taxon>
    </lineage>
</organism>
<name>W9S1Q5_9ROSA</name>
<evidence type="ECO:0000313" key="3">
    <source>
        <dbReference type="EMBL" id="EXC21272.1"/>
    </source>
</evidence>
<dbReference type="GO" id="GO:0005794">
    <property type="term" value="C:Golgi apparatus"/>
    <property type="evidence" value="ECO:0007669"/>
    <property type="project" value="TreeGrafter"/>
</dbReference>
<dbReference type="InterPro" id="IPR029962">
    <property type="entry name" value="TBL"/>
</dbReference>
<dbReference type="InterPro" id="IPR025846">
    <property type="entry name" value="TBL_N"/>
</dbReference>